<evidence type="ECO:0000313" key="1">
    <source>
        <dbReference type="EMBL" id="EJT97130.1"/>
    </source>
</evidence>
<dbReference type="AlphaFoldDB" id="M5FNB0"/>
<dbReference type="OrthoDB" id="3239894at2759"/>
<sequence>MGSQIRRYGPALGFWTFLFECLNKVLKTIETNSHKGGESNALAGQNQDLLVCMLSIELEKHNQDLAWVGTLTALAVKAQDVVNQQADLGQCLPAGVGKCMPLDNWLQEELVSRYARYHPDLDIRPLHDYSAGPDTLWLSNKATFFSELCMEGKHIIKCVEEKFNKSDMLVVRLQCGTQWVGELCDVFQHVQPGLSGMQTFVLIAWLVPLQATPQHASLYDNLKELEVHFWQHNCYQTFDNDFGIQPLLLACDLCRFAAHCMLEVKGQLMWITTGLSKNGHYL</sequence>
<dbReference type="RefSeq" id="XP_040624028.1">
    <property type="nucleotide sequence ID" value="XM_040777023.1"/>
</dbReference>
<gene>
    <name evidence="1" type="ORF">DACRYDRAFT_91769</name>
</gene>
<dbReference type="Proteomes" id="UP000030653">
    <property type="component" value="Unassembled WGS sequence"/>
</dbReference>
<protein>
    <submittedName>
        <fullName evidence="1">Uncharacterized protein</fullName>
    </submittedName>
</protein>
<dbReference type="EMBL" id="JH795878">
    <property type="protein sequence ID" value="EJT97130.1"/>
    <property type="molecule type" value="Genomic_DNA"/>
</dbReference>
<organism evidence="1 2">
    <name type="scientific">Dacryopinax primogenitus (strain DJM 731)</name>
    <name type="common">Brown rot fungus</name>
    <dbReference type="NCBI Taxonomy" id="1858805"/>
    <lineage>
        <taxon>Eukaryota</taxon>
        <taxon>Fungi</taxon>
        <taxon>Dikarya</taxon>
        <taxon>Basidiomycota</taxon>
        <taxon>Agaricomycotina</taxon>
        <taxon>Dacrymycetes</taxon>
        <taxon>Dacrymycetales</taxon>
        <taxon>Dacrymycetaceae</taxon>
        <taxon>Dacryopinax</taxon>
    </lineage>
</organism>
<name>M5FNB0_DACPD</name>
<reference evidence="1 2" key="1">
    <citation type="journal article" date="2012" name="Science">
        <title>The Paleozoic origin of enzymatic lignin decomposition reconstructed from 31 fungal genomes.</title>
        <authorList>
            <person name="Floudas D."/>
            <person name="Binder M."/>
            <person name="Riley R."/>
            <person name="Barry K."/>
            <person name="Blanchette R.A."/>
            <person name="Henrissat B."/>
            <person name="Martinez A.T."/>
            <person name="Otillar R."/>
            <person name="Spatafora J.W."/>
            <person name="Yadav J.S."/>
            <person name="Aerts A."/>
            <person name="Benoit I."/>
            <person name="Boyd A."/>
            <person name="Carlson A."/>
            <person name="Copeland A."/>
            <person name="Coutinho P.M."/>
            <person name="de Vries R.P."/>
            <person name="Ferreira P."/>
            <person name="Findley K."/>
            <person name="Foster B."/>
            <person name="Gaskell J."/>
            <person name="Glotzer D."/>
            <person name="Gorecki P."/>
            <person name="Heitman J."/>
            <person name="Hesse C."/>
            <person name="Hori C."/>
            <person name="Igarashi K."/>
            <person name="Jurgens J.A."/>
            <person name="Kallen N."/>
            <person name="Kersten P."/>
            <person name="Kohler A."/>
            <person name="Kuees U."/>
            <person name="Kumar T.K.A."/>
            <person name="Kuo A."/>
            <person name="LaButti K."/>
            <person name="Larrondo L.F."/>
            <person name="Lindquist E."/>
            <person name="Ling A."/>
            <person name="Lombard V."/>
            <person name="Lucas S."/>
            <person name="Lundell T."/>
            <person name="Martin R."/>
            <person name="McLaughlin D.J."/>
            <person name="Morgenstern I."/>
            <person name="Morin E."/>
            <person name="Murat C."/>
            <person name="Nagy L.G."/>
            <person name="Nolan M."/>
            <person name="Ohm R.A."/>
            <person name="Patyshakuliyeva A."/>
            <person name="Rokas A."/>
            <person name="Ruiz-Duenas F.J."/>
            <person name="Sabat G."/>
            <person name="Salamov A."/>
            <person name="Samejima M."/>
            <person name="Schmutz J."/>
            <person name="Slot J.C."/>
            <person name="St John F."/>
            <person name="Stenlid J."/>
            <person name="Sun H."/>
            <person name="Sun S."/>
            <person name="Syed K."/>
            <person name="Tsang A."/>
            <person name="Wiebenga A."/>
            <person name="Young D."/>
            <person name="Pisabarro A."/>
            <person name="Eastwood D.C."/>
            <person name="Martin F."/>
            <person name="Cullen D."/>
            <person name="Grigoriev I.V."/>
            <person name="Hibbett D.S."/>
        </authorList>
    </citation>
    <scope>NUCLEOTIDE SEQUENCE [LARGE SCALE GENOMIC DNA]</scope>
    <source>
        <strain evidence="1 2">DJM-731 SS1</strain>
    </source>
</reference>
<proteinExistence type="predicted"/>
<dbReference type="STRING" id="1858805.M5FNB0"/>
<dbReference type="HOGENOM" id="CLU_987024_0_0_1"/>
<evidence type="ECO:0000313" key="2">
    <source>
        <dbReference type="Proteomes" id="UP000030653"/>
    </source>
</evidence>
<keyword evidence="2" id="KW-1185">Reference proteome</keyword>
<accession>M5FNB0</accession>
<dbReference type="GeneID" id="63692085"/>